<dbReference type="PRINTS" id="PR00465">
    <property type="entry name" value="EP450IV"/>
</dbReference>
<accession>A0A9P8Y6F1</accession>
<dbReference type="GO" id="GO:0016705">
    <property type="term" value="F:oxidoreductase activity, acting on paired donors, with incorporation or reduction of molecular oxygen"/>
    <property type="evidence" value="ECO:0007669"/>
    <property type="project" value="InterPro"/>
</dbReference>
<name>A0A9P8Y6F1_9PEZI</name>
<dbReference type="Gene3D" id="1.10.630.10">
    <property type="entry name" value="Cytochrome P450"/>
    <property type="match status" value="1"/>
</dbReference>
<dbReference type="InterPro" id="IPR002403">
    <property type="entry name" value="Cyt_P450_E_grp-IV"/>
</dbReference>
<dbReference type="OrthoDB" id="1055148at2759"/>
<dbReference type="GO" id="GO:0004497">
    <property type="term" value="F:monooxygenase activity"/>
    <property type="evidence" value="ECO:0007669"/>
    <property type="project" value="UniProtKB-KW"/>
</dbReference>
<dbReference type="InterPro" id="IPR001128">
    <property type="entry name" value="Cyt_P450"/>
</dbReference>
<dbReference type="InterPro" id="IPR050529">
    <property type="entry name" value="CYP450_sterol_14alpha_dmase"/>
</dbReference>
<dbReference type="AlphaFoldDB" id="A0A9P8Y6F1"/>
<evidence type="ECO:0000313" key="9">
    <source>
        <dbReference type="Proteomes" id="UP000756346"/>
    </source>
</evidence>
<evidence type="ECO:0000256" key="7">
    <source>
        <dbReference type="PIRSR" id="PIRSR602403-1"/>
    </source>
</evidence>
<gene>
    <name evidence="8" type="ORF">B0I36DRAFT_408499</name>
</gene>
<dbReference type="Proteomes" id="UP000756346">
    <property type="component" value="Unassembled WGS sequence"/>
</dbReference>
<feature type="non-terminal residue" evidence="8">
    <location>
        <position position="1"/>
    </location>
</feature>
<dbReference type="GO" id="GO:0020037">
    <property type="term" value="F:heme binding"/>
    <property type="evidence" value="ECO:0007669"/>
    <property type="project" value="InterPro"/>
</dbReference>
<protein>
    <submittedName>
        <fullName evidence="8">Cytochrome P450</fullName>
    </submittedName>
</protein>
<dbReference type="RefSeq" id="XP_046012228.1">
    <property type="nucleotide sequence ID" value="XM_046161870.1"/>
</dbReference>
<keyword evidence="6" id="KW-0560">Oxidoreductase</keyword>
<evidence type="ECO:0000256" key="1">
    <source>
        <dbReference type="ARBA" id="ARBA00001971"/>
    </source>
</evidence>
<evidence type="ECO:0000256" key="4">
    <source>
        <dbReference type="ARBA" id="ARBA00022723"/>
    </source>
</evidence>
<keyword evidence="3 7" id="KW-0349">Heme</keyword>
<keyword evidence="4 7" id="KW-0479">Metal-binding</keyword>
<keyword evidence="9" id="KW-1185">Reference proteome</keyword>
<organism evidence="8 9">
    <name type="scientific">Microdochium trichocladiopsis</name>
    <dbReference type="NCBI Taxonomy" id="1682393"/>
    <lineage>
        <taxon>Eukaryota</taxon>
        <taxon>Fungi</taxon>
        <taxon>Dikarya</taxon>
        <taxon>Ascomycota</taxon>
        <taxon>Pezizomycotina</taxon>
        <taxon>Sordariomycetes</taxon>
        <taxon>Xylariomycetidae</taxon>
        <taxon>Xylariales</taxon>
        <taxon>Microdochiaceae</taxon>
        <taxon>Microdochium</taxon>
    </lineage>
</organism>
<evidence type="ECO:0000256" key="5">
    <source>
        <dbReference type="ARBA" id="ARBA00023004"/>
    </source>
</evidence>
<comment type="similarity">
    <text evidence="2">Belongs to the cytochrome P450 family.</text>
</comment>
<comment type="caution">
    <text evidence="8">The sequence shown here is derived from an EMBL/GenBank/DDBJ whole genome shotgun (WGS) entry which is preliminary data.</text>
</comment>
<feature type="binding site" description="axial binding residue" evidence="7">
    <location>
        <position position="351"/>
    </location>
    <ligand>
        <name>heme</name>
        <dbReference type="ChEBI" id="CHEBI:30413"/>
    </ligand>
    <ligandPart>
        <name>Fe</name>
        <dbReference type="ChEBI" id="CHEBI:18248"/>
    </ligandPart>
</feature>
<evidence type="ECO:0000313" key="8">
    <source>
        <dbReference type="EMBL" id="KAH7030548.1"/>
    </source>
</evidence>
<dbReference type="EMBL" id="JAGTJQ010000005">
    <property type="protein sequence ID" value="KAH7030548.1"/>
    <property type="molecule type" value="Genomic_DNA"/>
</dbReference>
<evidence type="ECO:0000256" key="3">
    <source>
        <dbReference type="ARBA" id="ARBA00022617"/>
    </source>
</evidence>
<dbReference type="Pfam" id="PF00067">
    <property type="entry name" value="p450"/>
    <property type="match status" value="1"/>
</dbReference>
<dbReference type="CDD" id="cd00302">
    <property type="entry name" value="cytochrome_P450"/>
    <property type="match status" value="1"/>
</dbReference>
<dbReference type="GeneID" id="70191416"/>
<reference evidence="8" key="1">
    <citation type="journal article" date="2021" name="Nat. Commun.">
        <title>Genetic determinants of endophytism in the Arabidopsis root mycobiome.</title>
        <authorList>
            <person name="Mesny F."/>
            <person name="Miyauchi S."/>
            <person name="Thiergart T."/>
            <person name="Pickel B."/>
            <person name="Atanasova L."/>
            <person name="Karlsson M."/>
            <person name="Huettel B."/>
            <person name="Barry K.W."/>
            <person name="Haridas S."/>
            <person name="Chen C."/>
            <person name="Bauer D."/>
            <person name="Andreopoulos W."/>
            <person name="Pangilinan J."/>
            <person name="LaButti K."/>
            <person name="Riley R."/>
            <person name="Lipzen A."/>
            <person name="Clum A."/>
            <person name="Drula E."/>
            <person name="Henrissat B."/>
            <person name="Kohler A."/>
            <person name="Grigoriev I.V."/>
            <person name="Martin F.M."/>
            <person name="Hacquard S."/>
        </authorList>
    </citation>
    <scope>NUCLEOTIDE SEQUENCE</scope>
    <source>
        <strain evidence="8">MPI-CAGE-CH-0230</strain>
    </source>
</reference>
<keyword evidence="6" id="KW-0503">Monooxygenase</keyword>
<sequence length="417" mass="46556">RTSFLTARGLDPTAGFVALLGGFLDISEVTKDSTRRVFQIYKRCAQVDHMTTILPRLVSDSDSHMRALGLRTDEKSTSAIIDPQKFLGLLSYQLTHRASGVHDIANDPSLLRETWSVYMPLEDSPYIDIMLPWLPTPSKLRKVWGYAKLHLTVTKIAQERKAAGRTEDDMLQMMIETDLGSKMQSVSVIGAVLAGVFNTTFSTVYNICSLANEPEWLDKVRTEIDTVLERRRALSPNASEPLVDTLQRLSVWDWEACFPILRAAITESIRFTMAGSVVRKNISARDLEIGVGGLVVPPGSLTIHATADTHMNEAIYPDPLKWDPSRFLGDKHQGDDVPHGYLGWGSGNHPCPARRFAELNVIVANVLFVAHYDFHVCDKVGNRRSGPLPRIIYNRQGAGQLETNVFLKCQRRIYAPA</sequence>
<dbReference type="InterPro" id="IPR036396">
    <property type="entry name" value="Cyt_P450_sf"/>
</dbReference>
<comment type="cofactor">
    <cofactor evidence="1 7">
        <name>heme</name>
        <dbReference type="ChEBI" id="CHEBI:30413"/>
    </cofactor>
</comment>
<dbReference type="GO" id="GO:0005506">
    <property type="term" value="F:iron ion binding"/>
    <property type="evidence" value="ECO:0007669"/>
    <property type="project" value="InterPro"/>
</dbReference>
<dbReference type="PANTHER" id="PTHR24304">
    <property type="entry name" value="CYTOCHROME P450 FAMILY 7"/>
    <property type="match status" value="1"/>
</dbReference>
<keyword evidence="5 7" id="KW-0408">Iron</keyword>
<proteinExistence type="inferred from homology"/>
<dbReference type="PANTHER" id="PTHR24304:SF2">
    <property type="entry name" value="24-HYDROXYCHOLESTEROL 7-ALPHA-HYDROXYLASE"/>
    <property type="match status" value="1"/>
</dbReference>
<evidence type="ECO:0000256" key="6">
    <source>
        <dbReference type="ARBA" id="ARBA00023033"/>
    </source>
</evidence>
<evidence type="ECO:0000256" key="2">
    <source>
        <dbReference type="ARBA" id="ARBA00010617"/>
    </source>
</evidence>
<dbReference type="SUPFAM" id="SSF48264">
    <property type="entry name" value="Cytochrome P450"/>
    <property type="match status" value="1"/>
</dbReference>